<evidence type="ECO:0000313" key="3">
    <source>
        <dbReference type="Proteomes" id="UP000276443"/>
    </source>
</evidence>
<feature type="transmembrane region" description="Helical" evidence="1">
    <location>
        <begin position="44"/>
        <end position="60"/>
    </location>
</feature>
<reference evidence="2 3" key="1">
    <citation type="submission" date="2018-11" db="EMBL/GenBank/DDBJ databases">
        <title>Genomic Encyclopedia of Type Strains, Phase IV (KMG-IV): sequencing the most valuable type-strain genomes for metagenomic binning, comparative biology and taxonomic classification.</title>
        <authorList>
            <person name="Goeker M."/>
        </authorList>
    </citation>
    <scope>NUCLEOTIDE SEQUENCE [LARGE SCALE GENOMIC DNA]</scope>
    <source>
        <strain evidence="2 3">DSM 18090</strain>
    </source>
</reference>
<proteinExistence type="predicted"/>
<keyword evidence="1" id="KW-0812">Transmembrane</keyword>
<organism evidence="2 3">
    <name type="scientific">Aquisalibacillus elongatus</name>
    <dbReference type="NCBI Taxonomy" id="485577"/>
    <lineage>
        <taxon>Bacteria</taxon>
        <taxon>Bacillati</taxon>
        <taxon>Bacillota</taxon>
        <taxon>Bacilli</taxon>
        <taxon>Bacillales</taxon>
        <taxon>Bacillaceae</taxon>
        <taxon>Aquisalibacillus</taxon>
    </lineage>
</organism>
<feature type="transmembrane region" description="Helical" evidence="1">
    <location>
        <begin position="21"/>
        <end position="38"/>
    </location>
</feature>
<sequence>MNRISDSNGLTQTLIEWGISKMYLLLFTIVYIVTTHILNLGDLLALGIYIIGLSIIKGLLSEELENVFNIKRTKFLYSYNGFKNSLMELLSLIIVFINFYLIDYVPFSFLEFIYLFFVITVLYRFLFWGITRTIRNRVYIKGA</sequence>
<dbReference type="OrthoDB" id="2884345at2"/>
<feature type="transmembrane region" description="Helical" evidence="1">
    <location>
        <begin position="81"/>
        <end position="101"/>
    </location>
</feature>
<dbReference type="EMBL" id="RKRF01000009">
    <property type="protein sequence ID" value="RPF53501.1"/>
    <property type="molecule type" value="Genomic_DNA"/>
</dbReference>
<feature type="transmembrane region" description="Helical" evidence="1">
    <location>
        <begin position="107"/>
        <end position="127"/>
    </location>
</feature>
<name>A0A3N5C9X4_9BACI</name>
<dbReference type="Proteomes" id="UP000276443">
    <property type="component" value="Unassembled WGS sequence"/>
</dbReference>
<dbReference type="RefSeq" id="WP_124222068.1">
    <property type="nucleotide sequence ID" value="NZ_RKRF01000009.1"/>
</dbReference>
<keyword evidence="3" id="KW-1185">Reference proteome</keyword>
<keyword evidence="1" id="KW-1133">Transmembrane helix</keyword>
<gene>
    <name evidence="2" type="ORF">EDC24_2011</name>
</gene>
<comment type="caution">
    <text evidence="2">The sequence shown here is derived from an EMBL/GenBank/DDBJ whole genome shotgun (WGS) entry which is preliminary data.</text>
</comment>
<evidence type="ECO:0000313" key="2">
    <source>
        <dbReference type="EMBL" id="RPF53501.1"/>
    </source>
</evidence>
<evidence type="ECO:0000256" key="1">
    <source>
        <dbReference type="SAM" id="Phobius"/>
    </source>
</evidence>
<dbReference type="AlphaFoldDB" id="A0A3N5C9X4"/>
<protein>
    <submittedName>
        <fullName evidence="2">Uncharacterized protein</fullName>
    </submittedName>
</protein>
<accession>A0A3N5C9X4</accession>
<keyword evidence="1" id="KW-0472">Membrane</keyword>